<reference evidence="2" key="1">
    <citation type="journal article" date="2010" name="Nat. Biotechnol.">
        <title>Draft genome sequence of the oilseed species Ricinus communis.</title>
        <authorList>
            <person name="Chan A.P."/>
            <person name="Crabtree J."/>
            <person name="Zhao Q."/>
            <person name="Lorenzi H."/>
            <person name="Orvis J."/>
            <person name="Puiu D."/>
            <person name="Melake-Berhan A."/>
            <person name="Jones K.M."/>
            <person name="Redman J."/>
            <person name="Chen G."/>
            <person name="Cahoon E.B."/>
            <person name="Gedil M."/>
            <person name="Stanke M."/>
            <person name="Haas B.J."/>
            <person name="Wortman J.R."/>
            <person name="Fraser-Liggett C.M."/>
            <person name="Ravel J."/>
            <person name="Rabinowicz P.D."/>
        </authorList>
    </citation>
    <scope>NUCLEOTIDE SEQUENCE [LARGE SCALE GENOMIC DNA]</scope>
    <source>
        <strain evidence="2">cv. Hale</strain>
    </source>
</reference>
<sequence>MGQVNVITWVHQQNPKQFSQPKDVSDQARPLSHLKANFAILNKERPEGKFTVSR</sequence>
<dbReference type="EMBL" id="EQ973773">
    <property type="protein sequence ID" value="EEF51753.1"/>
    <property type="molecule type" value="Genomic_DNA"/>
</dbReference>
<gene>
    <name evidence="1" type="ORF">RCOM_1505540</name>
</gene>
<dbReference type="InParanoid" id="B9RAC6"/>
<evidence type="ECO:0000313" key="1">
    <source>
        <dbReference type="EMBL" id="EEF51753.1"/>
    </source>
</evidence>
<keyword evidence="2" id="KW-1185">Reference proteome</keyword>
<accession>B9RAC6</accession>
<organism evidence="1 2">
    <name type="scientific">Ricinus communis</name>
    <name type="common">Castor bean</name>
    <dbReference type="NCBI Taxonomy" id="3988"/>
    <lineage>
        <taxon>Eukaryota</taxon>
        <taxon>Viridiplantae</taxon>
        <taxon>Streptophyta</taxon>
        <taxon>Embryophyta</taxon>
        <taxon>Tracheophyta</taxon>
        <taxon>Spermatophyta</taxon>
        <taxon>Magnoliopsida</taxon>
        <taxon>eudicotyledons</taxon>
        <taxon>Gunneridae</taxon>
        <taxon>Pentapetalae</taxon>
        <taxon>rosids</taxon>
        <taxon>fabids</taxon>
        <taxon>Malpighiales</taxon>
        <taxon>Euphorbiaceae</taxon>
        <taxon>Acalyphoideae</taxon>
        <taxon>Acalypheae</taxon>
        <taxon>Ricinus</taxon>
    </lineage>
</organism>
<protein>
    <submittedName>
        <fullName evidence="1">Uncharacterized protein</fullName>
    </submittedName>
</protein>
<proteinExistence type="predicted"/>
<dbReference type="Proteomes" id="UP000008311">
    <property type="component" value="Unassembled WGS sequence"/>
</dbReference>
<evidence type="ECO:0000313" key="2">
    <source>
        <dbReference type="Proteomes" id="UP000008311"/>
    </source>
</evidence>
<name>B9RAC6_RICCO</name>
<dbReference type="AlphaFoldDB" id="B9RAC6"/>